<organism evidence="1 2">
    <name type="scientific">Trifolium pratense</name>
    <name type="common">Red clover</name>
    <dbReference type="NCBI Taxonomy" id="57577"/>
    <lineage>
        <taxon>Eukaryota</taxon>
        <taxon>Viridiplantae</taxon>
        <taxon>Streptophyta</taxon>
        <taxon>Embryophyta</taxon>
        <taxon>Tracheophyta</taxon>
        <taxon>Spermatophyta</taxon>
        <taxon>Magnoliopsida</taxon>
        <taxon>eudicotyledons</taxon>
        <taxon>Gunneridae</taxon>
        <taxon>Pentapetalae</taxon>
        <taxon>rosids</taxon>
        <taxon>fabids</taxon>
        <taxon>Fabales</taxon>
        <taxon>Fabaceae</taxon>
        <taxon>Papilionoideae</taxon>
        <taxon>50 kb inversion clade</taxon>
        <taxon>NPAAA clade</taxon>
        <taxon>Hologalegina</taxon>
        <taxon>IRL clade</taxon>
        <taxon>Trifolieae</taxon>
        <taxon>Trifolium</taxon>
    </lineage>
</organism>
<dbReference type="AlphaFoldDB" id="A0A2K3K3C8"/>
<evidence type="ECO:0000313" key="1">
    <source>
        <dbReference type="EMBL" id="PNX60776.1"/>
    </source>
</evidence>
<feature type="non-terminal residue" evidence="1">
    <location>
        <position position="1"/>
    </location>
</feature>
<comment type="caution">
    <text evidence="1">The sequence shown here is derived from an EMBL/GenBank/DDBJ whole genome shotgun (WGS) entry which is preliminary data.</text>
</comment>
<gene>
    <name evidence="1" type="ORF">L195_g060348</name>
</gene>
<protein>
    <submittedName>
        <fullName evidence="1">Uncharacterized protein</fullName>
    </submittedName>
</protein>
<dbReference type="EMBL" id="ASHM01138348">
    <property type="protein sequence ID" value="PNX60776.1"/>
    <property type="molecule type" value="Genomic_DNA"/>
</dbReference>
<accession>A0A2K3K3C8</accession>
<reference evidence="1 2" key="2">
    <citation type="journal article" date="2017" name="Front. Plant Sci.">
        <title>Gene Classification and Mining of Molecular Markers Useful in Red Clover (Trifolium pratense) Breeding.</title>
        <authorList>
            <person name="Istvanek J."/>
            <person name="Dluhosova J."/>
            <person name="Dluhos P."/>
            <person name="Patkova L."/>
            <person name="Nedelnik J."/>
            <person name="Repkova J."/>
        </authorList>
    </citation>
    <scope>NUCLEOTIDE SEQUENCE [LARGE SCALE GENOMIC DNA]</scope>
    <source>
        <strain evidence="2">cv. Tatra</strain>
        <tissue evidence="1">Young leaves</tissue>
    </source>
</reference>
<proteinExistence type="predicted"/>
<dbReference type="Proteomes" id="UP000236291">
    <property type="component" value="Unassembled WGS sequence"/>
</dbReference>
<name>A0A2K3K3C8_TRIPR</name>
<sequence length="48" mass="5120">VSANPAKVITSGSSPVSIASPQSTPTRMLNRKLPKADIKYAYGLKFEV</sequence>
<evidence type="ECO:0000313" key="2">
    <source>
        <dbReference type="Proteomes" id="UP000236291"/>
    </source>
</evidence>
<reference evidence="1 2" key="1">
    <citation type="journal article" date="2014" name="Am. J. Bot.">
        <title>Genome assembly and annotation for red clover (Trifolium pratense; Fabaceae).</title>
        <authorList>
            <person name="Istvanek J."/>
            <person name="Jaros M."/>
            <person name="Krenek A."/>
            <person name="Repkova J."/>
        </authorList>
    </citation>
    <scope>NUCLEOTIDE SEQUENCE [LARGE SCALE GENOMIC DNA]</scope>
    <source>
        <strain evidence="2">cv. Tatra</strain>
        <tissue evidence="1">Young leaves</tissue>
    </source>
</reference>